<organism evidence="2 3">
    <name type="scientific">Candidatus Amesbacteria bacterium RIFOXYB1_FULL_44_23</name>
    <dbReference type="NCBI Taxonomy" id="1797263"/>
    <lineage>
        <taxon>Bacteria</taxon>
        <taxon>Candidatus Amesiibacteriota</taxon>
    </lineage>
</organism>
<keyword evidence="1" id="KW-1133">Transmembrane helix</keyword>
<dbReference type="EMBL" id="MEXR01000012">
    <property type="protein sequence ID" value="OGD10150.1"/>
    <property type="molecule type" value="Genomic_DNA"/>
</dbReference>
<dbReference type="Proteomes" id="UP000176424">
    <property type="component" value="Unassembled WGS sequence"/>
</dbReference>
<gene>
    <name evidence="2" type="ORF">A2397_03850</name>
</gene>
<keyword evidence="1" id="KW-0472">Membrane</keyword>
<keyword evidence="1" id="KW-0812">Transmembrane</keyword>
<feature type="transmembrane region" description="Helical" evidence="1">
    <location>
        <begin position="73"/>
        <end position="97"/>
    </location>
</feature>
<evidence type="ECO:0000256" key="1">
    <source>
        <dbReference type="SAM" id="Phobius"/>
    </source>
</evidence>
<sequence>MNNLLADTINLVNTTGPYQNIYGLRPSAYVQTGINMMLGASGVLAFIYLLMGGMQWITSSGDKDAAEKARKKIMYALVGLSITFSSYALLYIVRILFGVNLVQVVINNIGAP</sequence>
<protein>
    <submittedName>
        <fullName evidence="2">Uncharacterized protein</fullName>
    </submittedName>
</protein>
<feature type="transmembrane region" description="Helical" evidence="1">
    <location>
        <begin position="34"/>
        <end position="52"/>
    </location>
</feature>
<name>A0A1F4ZV39_9BACT</name>
<evidence type="ECO:0000313" key="2">
    <source>
        <dbReference type="EMBL" id="OGD10150.1"/>
    </source>
</evidence>
<dbReference type="AlphaFoldDB" id="A0A1F4ZV39"/>
<reference evidence="2 3" key="1">
    <citation type="journal article" date="2016" name="Nat. Commun.">
        <title>Thousands of microbial genomes shed light on interconnected biogeochemical processes in an aquifer system.</title>
        <authorList>
            <person name="Anantharaman K."/>
            <person name="Brown C.T."/>
            <person name="Hug L.A."/>
            <person name="Sharon I."/>
            <person name="Castelle C.J."/>
            <person name="Probst A.J."/>
            <person name="Thomas B.C."/>
            <person name="Singh A."/>
            <person name="Wilkins M.J."/>
            <person name="Karaoz U."/>
            <person name="Brodie E.L."/>
            <person name="Williams K.H."/>
            <person name="Hubbard S.S."/>
            <person name="Banfield J.F."/>
        </authorList>
    </citation>
    <scope>NUCLEOTIDE SEQUENCE [LARGE SCALE GENOMIC DNA]</scope>
</reference>
<evidence type="ECO:0000313" key="3">
    <source>
        <dbReference type="Proteomes" id="UP000176424"/>
    </source>
</evidence>
<comment type="caution">
    <text evidence="2">The sequence shown here is derived from an EMBL/GenBank/DDBJ whole genome shotgun (WGS) entry which is preliminary data.</text>
</comment>
<proteinExistence type="predicted"/>
<accession>A0A1F4ZV39</accession>
<dbReference type="STRING" id="1797263.A2397_03850"/>